<keyword evidence="1" id="KW-0472">Membrane</keyword>
<dbReference type="AlphaFoldDB" id="M1WKS8"/>
<dbReference type="GO" id="GO:0042910">
    <property type="term" value="F:xenobiotic transmembrane transporter activity"/>
    <property type="evidence" value="ECO:0007669"/>
    <property type="project" value="TreeGrafter"/>
</dbReference>
<dbReference type="Gene3D" id="3.30.70.1440">
    <property type="entry name" value="Multidrug efflux transporter AcrB pore domain"/>
    <property type="match status" value="1"/>
</dbReference>
<feature type="transmembrane region" description="Helical" evidence="1">
    <location>
        <begin position="12"/>
        <end position="32"/>
    </location>
</feature>
<feature type="transmembrane region" description="Helical" evidence="1">
    <location>
        <begin position="385"/>
        <end position="410"/>
    </location>
</feature>
<keyword evidence="1" id="KW-1133">Transmembrane helix</keyword>
<keyword evidence="3" id="KW-1185">Reference proteome</keyword>
<dbReference type="Gene3D" id="3.30.70.1430">
    <property type="entry name" value="Multidrug efflux transporter AcrB pore domain"/>
    <property type="match status" value="2"/>
</dbReference>
<feature type="transmembrane region" description="Helical" evidence="1">
    <location>
        <begin position="954"/>
        <end position="971"/>
    </location>
</feature>
<dbReference type="Gene3D" id="1.20.1640.10">
    <property type="entry name" value="Multidrug efflux transporter AcrB transmembrane domain"/>
    <property type="match status" value="2"/>
</dbReference>
<evidence type="ECO:0000256" key="1">
    <source>
        <dbReference type="SAM" id="Phobius"/>
    </source>
</evidence>
<dbReference type="OrthoDB" id="9759330at2"/>
<reference evidence="2 3" key="1">
    <citation type="journal article" date="2013" name="PLoS ONE">
        <title>The first genomic and proteomic characterization of a deep-sea sulfate reducer: insights into the piezophilic lifestyle of Desulfovibrio piezophilus.</title>
        <authorList>
            <person name="Pradel N."/>
            <person name="Ji B."/>
            <person name="Gimenez G."/>
            <person name="Talla E."/>
            <person name="Lenoble P."/>
            <person name="Garel M."/>
            <person name="Tamburini C."/>
            <person name="Fourquet P."/>
            <person name="Lebrun R."/>
            <person name="Bertin P."/>
            <person name="Denis Y."/>
            <person name="Pophillat M."/>
            <person name="Barbe V."/>
            <person name="Ollivier B."/>
            <person name="Dolla A."/>
        </authorList>
    </citation>
    <scope>NUCLEOTIDE SEQUENCE [LARGE SCALE GENOMIC DNA]</scope>
    <source>
        <strain evidence="3">DSM 10523 / SB164P1</strain>
    </source>
</reference>
<name>M1WKS8_PSEP2</name>
<dbReference type="Proteomes" id="UP000011724">
    <property type="component" value="Chromosome"/>
</dbReference>
<dbReference type="Gene3D" id="3.30.2090.10">
    <property type="entry name" value="Multidrug efflux transporter AcrB TolC docking domain, DN and DC subdomains"/>
    <property type="match status" value="2"/>
</dbReference>
<keyword evidence="1" id="KW-0812">Transmembrane</keyword>
<dbReference type="BioCyc" id="DPIE1322246:BN4_RS14560-MONOMER"/>
<evidence type="ECO:0000313" key="2">
    <source>
        <dbReference type="EMBL" id="CCH50126.1"/>
    </source>
</evidence>
<dbReference type="InterPro" id="IPR027463">
    <property type="entry name" value="AcrB_DN_DC_subdom"/>
</dbReference>
<dbReference type="Pfam" id="PF00873">
    <property type="entry name" value="ACR_tran"/>
    <property type="match status" value="1"/>
</dbReference>
<organism evidence="2 3">
    <name type="scientific">Pseudodesulfovibrio piezophilus (strain DSM 21447 / JCM 15486 / C1TLV30)</name>
    <name type="common">Desulfovibrio piezophilus</name>
    <dbReference type="NCBI Taxonomy" id="1322246"/>
    <lineage>
        <taxon>Bacteria</taxon>
        <taxon>Pseudomonadati</taxon>
        <taxon>Thermodesulfobacteriota</taxon>
        <taxon>Desulfovibrionia</taxon>
        <taxon>Desulfovibrionales</taxon>
        <taxon>Desulfovibrionaceae</taxon>
    </lineage>
</organism>
<feature type="transmembrane region" description="Helical" evidence="1">
    <location>
        <begin position="460"/>
        <end position="489"/>
    </location>
</feature>
<sequence length="1032" mass="114263">MNLAKWCIKNNRTSLVLFVIIALGGIMTFINIPKDEDPDFTIRTALVSTQFPGASPQRVEELVTDKLEEKIRELSGIKVVRSQSMTGVSIIEAEFEDSLKDMEPVWQKLRNKVSDAESSLPDEAYEPVVNDEFGDVFGIVIALTGDGFSYRELKDAADSMRDQLLKIDGVGKVERWGTQAERIFVEFSNSRMAAAGVSPFALAQIIDNQNTIQPSGSSQVGPERIVIEPTGEFKGVDDIYALSIRPAGQKTSVRLADVATITRGFTDPPSTMTRYNGRPGLFLAVSMADGGNITELGERVQKRLGELRQDMFLGMDADVLVFQPDYVNTAISDFMLNLLESFGFVVIVILAFAGFRTGLIAGSLVPMAMLGCICLMPFFDVGLQRISIASLIISLGILVDNGVVVSEAILVRLAAGEERLKAVAGAVSELWMPLLAASLTTIFAFLPIPLAENATGEFCFSLFVVVSLALLCSWGMSMSMVPMMCYYILKPKLKVETYMGRLYRWYRSFLLLCLRNRTVFLAGVLLCCGVAVWGFKYVPKMFFPPNERAQFTIDFWQPYGTDITTTNKRVTRLEKFLLADKDIDSVGVFVGHGGPRWYLPLNLEQQNSNLATFVINTKSVESVDPLISRTRKELEEAFPDADYSLNKLMNGPPVGAPLQVRISGPDMKTLYALRDKVVALVEKQPGITRVWDDWGQWTKKMLVKIDQEKARKAGLTSFDVAVSLQTSMSGLQASEYRDGDTSIPILLRNNEGVRDHLDKVGSLNVYSYDSGKSVPLSQVAETKLDWQPSDIRRRDQTRTMTVKANVGEGYYALTILGSIRPQIDELMKQGDWPIGYTVEYGGEFEKSVESQEAINANMPLAMGLLVLVLVFQFNSLRRPLIILLTLPPMMVGITAGMLATNAPFGFMPMLGMISLLGIIVNNAIMLIDRIEIQRSRGMDLANSIVISAMERARPIIMTATTTIIGMIPLSLQGGEMWRPMANLIMSGLAFATILTLVLCPVLYSLFFRQSFGKYTWDPEEVRQGSDLNALSE</sequence>
<dbReference type="GO" id="GO:0005886">
    <property type="term" value="C:plasma membrane"/>
    <property type="evidence" value="ECO:0007669"/>
    <property type="project" value="TreeGrafter"/>
</dbReference>
<feature type="transmembrane region" description="Helical" evidence="1">
    <location>
        <begin position="509"/>
        <end position="535"/>
    </location>
</feature>
<dbReference type="HOGENOM" id="CLU_002755_1_2_7"/>
<feature type="transmembrane region" description="Helical" evidence="1">
    <location>
        <begin position="983"/>
        <end position="1006"/>
    </location>
</feature>
<evidence type="ECO:0000313" key="3">
    <source>
        <dbReference type="Proteomes" id="UP000011724"/>
    </source>
</evidence>
<dbReference type="RefSeq" id="WP_015416168.1">
    <property type="nucleotide sequence ID" value="NC_020409.1"/>
</dbReference>
<feature type="transmembrane region" description="Helical" evidence="1">
    <location>
        <begin position="856"/>
        <end position="873"/>
    </location>
</feature>
<gene>
    <name evidence="2" type="ordered locus">BN4_20064</name>
</gene>
<dbReference type="Gene3D" id="3.30.70.1320">
    <property type="entry name" value="Multidrug efflux transporter AcrB pore domain like"/>
    <property type="match status" value="1"/>
</dbReference>
<dbReference type="STRING" id="1322246.BN4_20064"/>
<reference evidence="3" key="2">
    <citation type="journal article" date="2013" name="Stand. Genomic Sci.">
        <title>Complete genome sequence of Desulfocapsa sulfexigens, a marine deltaproteobacterium specialized in disproportionating inorganic sulfur compounds.</title>
        <authorList>
            <person name="Finster K.W."/>
            <person name="Kjeldsen K.U."/>
            <person name="Kube M."/>
            <person name="Reinhardt R."/>
            <person name="Mussmann M."/>
            <person name="Amann R."/>
            <person name="Schreiber L."/>
        </authorList>
    </citation>
    <scope>NUCLEOTIDE SEQUENCE [LARGE SCALE GENOMIC DNA]</scope>
    <source>
        <strain evidence="3">DSM 10523 / SB164P1</strain>
    </source>
</reference>
<feature type="transmembrane region" description="Helical" evidence="1">
    <location>
        <begin position="880"/>
        <end position="900"/>
    </location>
</feature>
<protein>
    <submittedName>
        <fullName evidence="2">Acriflavin resistance protein</fullName>
    </submittedName>
</protein>
<dbReference type="SUPFAM" id="SSF82866">
    <property type="entry name" value="Multidrug efflux transporter AcrB transmembrane domain"/>
    <property type="match status" value="2"/>
</dbReference>
<dbReference type="SUPFAM" id="SSF82693">
    <property type="entry name" value="Multidrug efflux transporter AcrB pore domain, PN1, PN2, PC1 and PC2 subdomains"/>
    <property type="match status" value="2"/>
</dbReference>
<feature type="transmembrane region" description="Helical" evidence="1">
    <location>
        <begin position="359"/>
        <end position="379"/>
    </location>
</feature>
<dbReference type="eggNOG" id="COG0841">
    <property type="taxonomic scope" value="Bacteria"/>
</dbReference>
<dbReference type="PANTHER" id="PTHR32063:SF18">
    <property type="entry name" value="CATION EFFLUX SYSTEM PROTEIN"/>
    <property type="match status" value="1"/>
</dbReference>
<proteinExistence type="predicted"/>
<dbReference type="PANTHER" id="PTHR32063">
    <property type="match status" value="1"/>
</dbReference>
<dbReference type="PATRIC" id="fig|879567.3.peg.3116"/>
<dbReference type="EMBL" id="FO203427">
    <property type="protein sequence ID" value="CCH50126.1"/>
    <property type="molecule type" value="Genomic_DNA"/>
</dbReference>
<accession>M1WKS8</accession>
<dbReference type="SUPFAM" id="SSF82714">
    <property type="entry name" value="Multidrug efflux transporter AcrB TolC docking domain, DN and DC subdomains"/>
    <property type="match status" value="2"/>
</dbReference>
<feature type="transmembrane region" description="Helical" evidence="1">
    <location>
        <begin position="430"/>
        <end position="448"/>
    </location>
</feature>
<feature type="transmembrane region" description="Helical" evidence="1">
    <location>
        <begin position="906"/>
        <end position="927"/>
    </location>
</feature>
<feature type="transmembrane region" description="Helical" evidence="1">
    <location>
        <begin position="334"/>
        <end position="352"/>
    </location>
</feature>
<dbReference type="PRINTS" id="PR00702">
    <property type="entry name" value="ACRIFLAVINRP"/>
</dbReference>
<dbReference type="KEGG" id="dpi:BN4_20064"/>
<dbReference type="InterPro" id="IPR001036">
    <property type="entry name" value="Acrflvin-R"/>
</dbReference>